<dbReference type="RefSeq" id="WP_133292727.1">
    <property type="nucleotide sequence ID" value="NZ_SMSJ01000120.1"/>
</dbReference>
<evidence type="ECO:0008006" key="3">
    <source>
        <dbReference type="Google" id="ProtNLM"/>
    </source>
</evidence>
<dbReference type="Gene3D" id="3.90.245.10">
    <property type="entry name" value="Ribonucleoside hydrolase-like"/>
    <property type="match status" value="1"/>
</dbReference>
<comment type="caution">
    <text evidence="1">The sequence shown here is derived from an EMBL/GenBank/DDBJ whole genome shotgun (WGS) entry which is preliminary data.</text>
</comment>
<organism evidence="1 2">
    <name type="scientific">Dankookia rubra</name>
    <dbReference type="NCBI Taxonomy" id="1442381"/>
    <lineage>
        <taxon>Bacteria</taxon>
        <taxon>Pseudomonadati</taxon>
        <taxon>Pseudomonadota</taxon>
        <taxon>Alphaproteobacteria</taxon>
        <taxon>Acetobacterales</taxon>
        <taxon>Roseomonadaceae</taxon>
        <taxon>Dankookia</taxon>
    </lineage>
</organism>
<evidence type="ECO:0000313" key="2">
    <source>
        <dbReference type="Proteomes" id="UP000295096"/>
    </source>
</evidence>
<name>A0A4R5Q8L2_9PROT</name>
<reference evidence="1 2" key="1">
    <citation type="journal article" date="2016" name="J. Microbiol.">
        <title>Dankookia rubra gen. nov., sp. nov., an alphaproteobacterium isolated from sediment of a shallow stream.</title>
        <authorList>
            <person name="Kim W.H."/>
            <person name="Kim D.H."/>
            <person name="Kang K."/>
            <person name="Ahn T.Y."/>
        </authorList>
    </citation>
    <scope>NUCLEOTIDE SEQUENCE [LARGE SCALE GENOMIC DNA]</scope>
    <source>
        <strain evidence="1 2">JCM30602</strain>
    </source>
</reference>
<dbReference type="InterPro" id="IPR036452">
    <property type="entry name" value="Ribo_hydro-like"/>
</dbReference>
<keyword evidence="2" id="KW-1185">Reference proteome</keyword>
<dbReference type="OrthoDB" id="7375349at2"/>
<dbReference type="EMBL" id="SMSJ01000120">
    <property type="protein sequence ID" value="TDH58457.1"/>
    <property type="molecule type" value="Genomic_DNA"/>
</dbReference>
<sequence length="345" mass="36407">MANWTARAAWYGLGGLVLCLGPLLLPAPAAAEGAVQAGPAAAARDGRCIVVDSDGDLDDYRAVAALAPNRRVAAIVMTEGIARPLQGAGAMEAVLRHGNLAIPVIPGASADPERQARPDKDFQAWRDNAERLNGLLPAPVHGSLAEPGNLAAALRPHVRDCTSISLLVIGPWSSFLSYGAELLERVDRIVAQGRPYPDEIGGVPDGQNCRHDRDACYTAFDLLVGRQLRAGRRVRTDWVDIPNGPQPCAAAEPGVDAEGNRLFAFRPVAAWAEGLAAGQRMAPVIGGMLQANPDGWARTSLWDDLAALYLLRPDVFAARGGHLEPCVPAATVQRMLTAALEGKAP</sequence>
<evidence type="ECO:0000313" key="1">
    <source>
        <dbReference type="EMBL" id="TDH58457.1"/>
    </source>
</evidence>
<protein>
    <recommendedName>
        <fullName evidence="3">Nucleoside hydrolase</fullName>
    </recommendedName>
</protein>
<gene>
    <name evidence="1" type="ORF">E2C06_32565</name>
</gene>
<dbReference type="GO" id="GO:0016799">
    <property type="term" value="F:hydrolase activity, hydrolyzing N-glycosyl compounds"/>
    <property type="evidence" value="ECO:0007669"/>
    <property type="project" value="InterPro"/>
</dbReference>
<proteinExistence type="predicted"/>
<dbReference type="SUPFAM" id="SSF53590">
    <property type="entry name" value="Nucleoside hydrolase"/>
    <property type="match status" value="1"/>
</dbReference>
<dbReference type="AlphaFoldDB" id="A0A4R5Q8L2"/>
<accession>A0A4R5Q8L2</accession>
<dbReference type="Proteomes" id="UP000295096">
    <property type="component" value="Unassembled WGS sequence"/>
</dbReference>